<evidence type="ECO:0000313" key="12">
    <source>
        <dbReference type="EMBL" id="ODA89804.1"/>
    </source>
</evidence>
<feature type="compositionally biased region" description="Polar residues" evidence="9">
    <location>
        <begin position="746"/>
        <end position="768"/>
    </location>
</feature>
<evidence type="ECO:0000256" key="2">
    <source>
        <dbReference type="ARBA" id="ARBA00022670"/>
    </source>
</evidence>
<feature type="region of interest" description="Disordered" evidence="9">
    <location>
        <begin position="820"/>
        <end position="852"/>
    </location>
</feature>
<keyword evidence="3" id="KW-0328">Glycosyltransferase</keyword>
<dbReference type="SMART" id="SM00740">
    <property type="entry name" value="PASTA"/>
    <property type="match status" value="2"/>
</dbReference>
<dbReference type="InterPro" id="IPR001460">
    <property type="entry name" value="PCN-bd_Tpept"/>
</dbReference>
<keyword evidence="6" id="KW-0511">Multifunctional enzyme</keyword>
<dbReference type="InterPro" id="IPR012338">
    <property type="entry name" value="Beta-lactam/transpept-like"/>
</dbReference>
<dbReference type="InterPro" id="IPR050396">
    <property type="entry name" value="Glycosyltr_51/Transpeptidase"/>
</dbReference>
<dbReference type="PROSITE" id="PS51178">
    <property type="entry name" value="PASTA"/>
    <property type="match status" value="2"/>
</dbReference>
<keyword evidence="10" id="KW-0812">Transmembrane</keyword>
<keyword evidence="1" id="KW-0121">Carboxypeptidase</keyword>
<dbReference type="RefSeq" id="WP_011185376.1">
    <property type="nucleotide sequence ID" value="NZ_LNZG01000034.1"/>
</dbReference>
<keyword evidence="10" id="KW-0472">Membrane</keyword>
<dbReference type="SUPFAM" id="SSF53955">
    <property type="entry name" value="Lysozyme-like"/>
    <property type="match status" value="1"/>
</dbReference>
<keyword evidence="5" id="KW-0378">Hydrolase</keyword>
<dbReference type="EMBL" id="LNZG01000034">
    <property type="protein sequence ID" value="ODA89804.1"/>
    <property type="molecule type" value="Genomic_DNA"/>
</dbReference>
<dbReference type="CDD" id="cd06577">
    <property type="entry name" value="PASTA_pknB"/>
    <property type="match status" value="2"/>
</dbReference>
<dbReference type="Proteomes" id="UP000094426">
    <property type="component" value="Unassembled WGS sequence"/>
</dbReference>
<dbReference type="Gene3D" id="1.10.3810.10">
    <property type="entry name" value="Biosynthetic peptidoglycan transglycosylase-like"/>
    <property type="match status" value="1"/>
</dbReference>
<dbReference type="Gene3D" id="3.30.10.20">
    <property type="match status" value="2"/>
</dbReference>
<dbReference type="InterPro" id="IPR005543">
    <property type="entry name" value="PASTA_dom"/>
</dbReference>
<evidence type="ECO:0000256" key="10">
    <source>
        <dbReference type="SAM" id="Phobius"/>
    </source>
</evidence>
<comment type="catalytic activity">
    <reaction evidence="7">
        <text>Preferential cleavage: (Ac)2-L-Lys-D-Ala-|-D-Ala. Also transpeptidation of peptidyl-alanyl moieties that are N-acyl substituents of D-alanine.</text>
        <dbReference type="EC" id="3.4.16.4"/>
    </reaction>
</comment>
<evidence type="ECO:0000256" key="9">
    <source>
        <dbReference type="SAM" id="MobiDB-lite"/>
    </source>
</evidence>
<keyword evidence="10" id="KW-1133">Transmembrane helix</keyword>
<accession>A0A1E2SJD8</accession>
<evidence type="ECO:0000256" key="3">
    <source>
        <dbReference type="ARBA" id="ARBA00022676"/>
    </source>
</evidence>
<dbReference type="Pfam" id="PF03793">
    <property type="entry name" value="PASTA"/>
    <property type="match status" value="2"/>
</dbReference>
<evidence type="ECO:0000259" key="11">
    <source>
        <dbReference type="PROSITE" id="PS51178"/>
    </source>
</evidence>
<dbReference type="GO" id="GO:0009252">
    <property type="term" value="P:peptidoglycan biosynthetic process"/>
    <property type="evidence" value="ECO:0007669"/>
    <property type="project" value="TreeGrafter"/>
</dbReference>
<evidence type="ECO:0000256" key="4">
    <source>
        <dbReference type="ARBA" id="ARBA00022679"/>
    </source>
</evidence>
<dbReference type="OrthoDB" id="9766909at2"/>
<comment type="caution">
    <text evidence="12">The sequence shown here is derived from an EMBL/GenBank/DDBJ whole genome shotgun (WGS) entry which is preliminary data.</text>
</comment>
<dbReference type="InterPro" id="IPR036950">
    <property type="entry name" value="PBP_transglycosylase"/>
</dbReference>
<dbReference type="InterPro" id="IPR001264">
    <property type="entry name" value="Glyco_trans_51"/>
</dbReference>
<dbReference type="Gene3D" id="3.40.710.10">
    <property type="entry name" value="DD-peptidase/beta-lactamase superfamily"/>
    <property type="match status" value="1"/>
</dbReference>
<organism evidence="12 13">
    <name type="scientific">Leifsonia xyli subsp. xyli</name>
    <dbReference type="NCBI Taxonomy" id="59736"/>
    <lineage>
        <taxon>Bacteria</taxon>
        <taxon>Bacillati</taxon>
        <taxon>Actinomycetota</taxon>
        <taxon>Actinomycetes</taxon>
        <taxon>Micrococcales</taxon>
        <taxon>Microbacteriaceae</taxon>
        <taxon>Leifsonia</taxon>
    </lineage>
</organism>
<gene>
    <name evidence="12" type="ORF">ATY41_03925</name>
</gene>
<feature type="region of interest" description="Disordered" evidence="9">
    <location>
        <begin position="734"/>
        <end position="768"/>
    </location>
</feature>
<evidence type="ECO:0000313" key="13">
    <source>
        <dbReference type="Proteomes" id="UP000094426"/>
    </source>
</evidence>
<dbReference type="GO" id="GO:0030288">
    <property type="term" value="C:outer membrane-bounded periplasmic space"/>
    <property type="evidence" value="ECO:0007669"/>
    <property type="project" value="TreeGrafter"/>
</dbReference>
<dbReference type="PANTHER" id="PTHR32282:SF33">
    <property type="entry name" value="PEPTIDOGLYCAN GLYCOSYLTRANSFERASE"/>
    <property type="match status" value="1"/>
</dbReference>
<dbReference type="InterPro" id="IPR023346">
    <property type="entry name" value="Lysozyme-like_dom_sf"/>
</dbReference>
<evidence type="ECO:0000256" key="6">
    <source>
        <dbReference type="ARBA" id="ARBA00023268"/>
    </source>
</evidence>
<feature type="compositionally biased region" description="Polar residues" evidence="9">
    <location>
        <begin position="832"/>
        <end position="844"/>
    </location>
</feature>
<dbReference type="GO" id="GO:0006508">
    <property type="term" value="P:proteolysis"/>
    <property type="evidence" value="ECO:0007669"/>
    <property type="project" value="UniProtKB-KW"/>
</dbReference>
<evidence type="ECO:0000256" key="5">
    <source>
        <dbReference type="ARBA" id="ARBA00022801"/>
    </source>
</evidence>
<dbReference type="AlphaFoldDB" id="A0A1E2SJD8"/>
<keyword evidence="2" id="KW-0645">Protease</keyword>
<feature type="transmembrane region" description="Helical" evidence="10">
    <location>
        <begin position="12"/>
        <end position="38"/>
    </location>
</feature>
<dbReference type="Pfam" id="PF00905">
    <property type="entry name" value="Transpeptidase"/>
    <property type="match status" value="1"/>
</dbReference>
<proteinExistence type="predicted"/>
<dbReference type="SUPFAM" id="SSF56601">
    <property type="entry name" value="beta-lactamase/transpeptidase-like"/>
    <property type="match status" value="1"/>
</dbReference>
<dbReference type="GO" id="GO:0008955">
    <property type="term" value="F:peptidoglycan glycosyltransferase activity"/>
    <property type="evidence" value="ECO:0007669"/>
    <property type="project" value="UniProtKB-EC"/>
</dbReference>
<reference evidence="12 13" key="1">
    <citation type="submission" date="2015-11" db="EMBL/GenBank/DDBJ databases">
        <authorList>
            <person name="Zhang Y."/>
            <person name="Guo Z."/>
        </authorList>
    </citation>
    <scope>NUCLEOTIDE SEQUENCE [LARGE SCALE GENOMIC DNA]</scope>
    <source>
        <strain evidence="13">gdw1</strain>
    </source>
</reference>
<dbReference type="GO" id="GO:0008658">
    <property type="term" value="F:penicillin binding"/>
    <property type="evidence" value="ECO:0007669"/>
    <property type="project" value="InterPro"/>
</dbReference>
<evidence type="ECO:0000256" key="7">
    <source>
        <dbReference type="ARBA" id="ARBA00034000"/>
    </source>
</evidence>
<comment type="catalytic activity">
    <reaction evidence="8">
        <text>[GlcNAc-(1-&gt;4)-Mur2Ac(oyl-L-Ala-gamma-D-Glu-L-Lys-D-Ala-D-Ala)](n)-di-trans,octa-cis-undecaprenyl diphosphate + beta-D-GlcNAc-(1-&gt;4)-Mur2Ac(oyl-L-Ala-gamma-D-Glu-L-Lys-D-Ala-D-Ala)-di-trans,octa-cis-undecaprenyl diphosphate = [GlcNAc-(1-&gt;4)-Mur2Ac(oyl-L-Ala-gamma-D-Glu-L-Lys-D-Ala-D-Ala)](n+1)-di-trans,octa-cis-undecaprenyl diphosphate + di-trans,octa-cis-undecaprenyl diphosphate + H(+)</text>
        <dbReference type="Rhea" id="RHEA:23708"/>
        <dbReference type="Rhea" id="RHEA-COMP:9602"/>
        <dbReference type="Rhea" id="RHEA-COMP:9603"/>
        <dbReference type="ChEBI" id="CHEBI:15378"/>
        <dbReference type="ChEBI" id="CHEBI:58405"/>
        <dbReference type="ChEBI" id="CHEBI:60033"/>
        <dbReference type="ChEBI" id="CHEBI:78435"/>
        <dbReference type="EC" id="2.4.99.28"/>
    </reaction>
</comment>
<sequence length="852" mass="88815">MSAKKPQARGGLGAVGAFVGMSAVAGLLVTAAVTPAIAVTGMAANNSIGIFEGLPEYLQIGQLAQPTTIYAKNADGSDIVLATFYSQNRLPVAFDQISQSAKDAAIAGEDPRFYTHGGVDIQGTMRGVLSTVSGGGVQGGSSITQQYVKNVLLQKCEAMPVKTKDQKAKYQDCVDDSTGITPDRKVKEMKYAIGLEKKYPKDELLVGYLNIAGFGGSVYGIEAAAHYYYNTTAAALTPAQAASLIAIVNEPTGLKLDNSDSESNGAANGYAKNKERRNYILSKMYEYKKLTKAQYDEAVGTPIQPQITPSLRGCQTAGGAAYFCDYVQKIVLNDASFGKDADTRAANFNRGGYKIYTSLDVDLQQTAEETLASYVPPVYDKADLGGVLVGVQPGTGRVLYMAQNKQYSQDPDVLKSGAQYSSVNYATDQDYGGSNGFQVGSTYKVFTLAEWLKQGHSLNETVNANVRTYTKFKNSCSGDWNGTYRPANDSGNEEGIRSAQNATTNSINTAFVAMASELDLCDIKGDAEAFGVHTATGSSLNMDPASVLGTNNIAPLTMATAFAGIANNGMTCSPIAIDKIVGGNGKEVSAPQSKCTQSVDPAIANTMAKALKDPIESGTAAGMNRTGKDMLGKTGTTDNNEQLWLIASTTKVAGAYWVGNITRHQDMRRISPTHGTTPAAARTAVMRTMMSAAVGKYGGDPFPSPPDKLVRGVQVSIPDLAGKTPAEAKSILTGLGLDSADGGPQDSAQPAGTVSATDPATGTPVSKGTQVTVYTSNGALVTIPNVVGMKVSDAQKTMADAGFVIKLTGESSPDAIVQAEEPGAGSAARPGTQVTLTAQRATQPTPAPGAGG</sequence>
<dbReference type="Pfam" id="PF00912">
    <property type="entry name" value="Transgly"/>
    <property type="match status" value="1"/>
</dbReference>
<feature type="domain" description="PASTA" evidence="11">
    <location>
        <begin position="778"/>
        <end position="840"/>
    </location>
</feature>
<name>A0A1E2SJD8_LEIXY</name>
<dbReference type="OMA" id="AVQMPYI"/>
<evidence type="ECO:0000256" key="1">
    <source>
        <dbReference type="ARBA" id="ARBA00022645"/>
    </source>
</evidence>
<evidence type="ECO:0000256" key="8">
    <source>
        <dbReference type="ARBA" id="ARBA00049902"/>
    </source>
</evidence>
<keyword evidence="4" id="KW-0808">Transferase</keyword>
<dbReference type="GO" id="GO:0009002">
    <property type="term" value="F:serine-type D-Ala-D-Ala carboxypeptidase activity"/>
    <property type="evidence" value="ECO:0007669"/>
    <property type="project" value="UniProtKB-EC"/>
</dbReference>
<feature type="domain" description="PASTA" evidence="11">
    <location>
        <begin position="712"/>
        <end position="777"/>
    </location>
</feature>
<protein>
    <submittedName>
        <fullName evidence="12">Penicillin-binding protein</fullName>
    </submittedName>
</protein>
<dbReference type="PANTHER" id="PTHR32282">
    <property type="entry name" value="BINDING PROTEIN TRANSPEPTIDASE, PUTATIVE-RELATED"/>
    <property type="match status" value="1"/>
</dbReference>